<evidence type="ECO:0000256" key="6">
    <source>
        <dbReference type="ARBA" id="ARBA00023237"/>
    </source>
</evidence>
<evidence type="ECO:0000313" key="9">
    <source>
        <dbReference type="EMBL" id="GHD60945.1"/>
    </source>
</evidence>
<feature type="signal peptide" evidence="8">
    <location>
        <begin position="1"/>
        <end position="27"/>
    </location>
</feature>
<evidence type="ECO:0000256" key="5">
    <source>
        <dbReference type="ARBA" id="ARBA00023143"/>
    </source>
</evidence>
<feature type="chain" id="PRO_5036712800" description="Flagellar L-ring protein" evidence="8">
    <location>
        <begin position="28"/>
        <end position="257"/>
    </location>
</feature>
<dbReference type="PANTHER" id="PTHR34933">
    <property type="entry name" value="FLAGELLAR L-RING PROTEIN"/>
    <property type="match status" value="1"/>
</dbReference>
<dbReference type="EMBL" id="BMZS01000012">
    <property type="protein sequence ID" value="GHD60945.1"/>
    <property type="molecule type" value="Genomic_DNA"/>
</dbReference>
<evidence type="ECO:0000256" key="4">
    <source>
        <dbReference type="ARBA" id="ARBA00023136"/>
    </source>
</evidence>
<evidence type="ECO:0000313" key="10">
    <source>
        <dbReference type="Proteomes" id="UP000630353"/>
    </source>
</evidence>
<dbReference type="Proteomes" id="UP000630353">
    <property type="component" value="Unassembled WGS sequence"/>
</dbReference>
<dbReference type="Pfam" id="PF02107">
    <property type="entry name" value="FlgH"/>
    <property type="match status" value="1"/>
</dbReference>
<evidence type="ECO:0000256" key="2">
    <source>
        <dbReference type="ARBA" id="ARBA00006929"/>
    </source>
</evidence>
<dbReference type="GO" id="GO:0003774">
    <property type="term" value="F:cytoskeletal motor activity"/>
    <property type="evidence" value="ECO:0007669"/>
    <property type="project" value="InterPro"/>
</dbReference>
<reference evidence="9" key="2">
    <citation type="submission" date="2020-09" db="EMBL/GenBank/DDBJ databases">
        <authorList>
            <person name="Sun Q."/>
            <person name="Kim S."/>
        </authorList>
    </citation>
    <scope>NUCLEOTIDE SEQUENCE</scope>
    <source>
        <strain evidence="9">KCTC 42651</strain>
    </source>
</reference>
<evidence type="ECO:0000256" key="8">
    <source>
        <dbReference type="SAM" id="SignalP"/>
    </source>
</evidence>
<dbReference type="HAMAP" id="MF_00415">
    <property type="entry name" value="FlgH"/>
    <property type="match status" value="1"/>
</dbReference>
<dbReference type="InterPro" id="IPR000527">
    <property type="entry name" value="Flag_Lring"/>
</dbReference>
<name>A0A918XW73_9PROT</name>
<keyword evidence="9" id="KW-0282">Flagellum</keyword>
<protein>
    <recommendedName>
        <fullName evidence="7">Flagellar L-ring protein</fullName>
    </recommendedName>
    <alternativeName>
        <fullName evidence="7">Basal body L-ring protein</fullName>
    </alternativeName>
</protein>
<keyword evidence="9" id="KW-0969">Cilium</keyword>
<comment type="function">
    <text evidence="1 7">Assembles around the rod to form the L-ring and probably protects the motor/basal body from shearing forces during rotation.</text>
</comment>
<dbReference type="GO" id="GO:0071973">
    <property type="term" value="P:bacterial-type flagellum-dependent cell motility"/>
    <property type="evidence" value="ECO:0007669"/>
    <property type="project" value="InterPro"/>
</dbReference>
<dbReference type="PANTHER" id="PTHR34933:SF1">
    <property type="entry name" value="FLAGELLAR L-RING PROTEIN"/>
    <property type="match status" value="1"/>
</dbReference>
<reference evidence="9" key="1">
    <citation type="journal article" date="2014" name="Int. J. Syst. Evol. Microbiol.">
        <title>Complete genome sequence of Corynebacterium casei LMG S-19264T (=DSM 44701T), isolated from a smear-ripened cheese.</title>
        <authorList>
            <consortium name="US DOE Joint Genome Institute (JGI-PGF)"/>
            <person name="Walter F."/>
            <person name="Albersmeier A."/>
            <person name="Kalinowski J."/>
            <person name="Ruckert C."/>
        </authorList>
    </citation>
    <scope>NUCLEOTIDE SEQUENCE</scope>
    <source>
        <strain evidence="9">KCTC 42651</strain>
    </source>
</reference>
<dbReference type="RefSeq" id="WP_189994396.1">
    <property type="nucleotide sequence ID" value="NZ_BMZS01000012.1"/>
</dbReference>
<accession>A0A918XW73</accession>
<keyword evidence="3 7" id="KW-0732">Signal</keyword>
<keyword evidence="6 7" id="KW-0998">Cell outer membrane</keyword>
<comment type="subunit">
    <text evidence="7">The basal body constitutes a major portion of the flagellar organelle and consists of four rings (L,P,S, and M) mounted on a central rod.</text>
</comment>
<gene>
    <name evidence="9" type="primary">flgH1</name>
    <name evidence="7" type="synonym">flgH</name>
    <name evidence="9" type="ORF">GCM10017083_47650</name>
</gene>
<evidence type="ECO:0000256" key="3">
    <source>
        <dbReference type="ARBA" id="ARBA00022729"/>
    </source>
</evidence>
<evidence type="ECO:0000256" key="7">
    <source>
        <dbReference type="HAMAP-Rule" id="MF_00415"/>
    </source>
</evidence>
<dbReference type="GO" id="GO:0009279">
    <property type="term" value="C:cell outer membrane"/>
    <property type="evidence" value="ECO:0007669"/>
    <property type="project" value="UniProtKB-SubCell"/>
</dbReference>
<dbReference type="PRINTS" id="PR01008">
    <property type="entry name" value="FLGLRINGFLGH"/>
</dbReference>
<evidence type="ECO:0000256" key="1">
    <source>
        <dbReference type="ARBA" id="ARBA00002591"/>
    </source>
</evidence>
<keyword evidence="10" id="KW-1185">Reference proteome</keyword>
<keyword evidence="7" id="KW-0449">Lipoprotein</keyword>
<keyword evidence="4 7" id="KW-0472">Membrane</keyword>
<comment type="similarity">
    <text evidence="2 7">Belongs to the FlgH family.</text>
</comment>
<dbReference type="PROSITE" id="PS51257">
    <property type="entry name" value="PROKAR_LIPOPROTEIN"/>
    <property type="match status" value="1"/>
</dbReference>
<dbReference type="GO" id="GO:0009427">
    <property type="term" value="C:bacterial-type flagellum basal body, distal rod, L ring"/>
    <property type="evidence" value="ECO:0007669"/>
    <property type="project" value="InterPro"/>
</dbReference>
<keyword evidence="5 7" id="KW-0975">Bacterial flagellum</keyword>
<comment type="caution">
    <text evidence="9">The sequence shown here is derived from an EMBL/GenBank/DDBJ whole genome shotgun (WGS) entry which is preliminary data.</text>
</comment>
<organism evidence="9 10">
    <name type="scientific">Thalassobaculum fulvum</name>
    <dbReference type="NCBI Taxonomy" id="1633335"/>
    <lineage>
        <taxon>Bacteria</taxon>
        <taxon>Pseudomonadati</taxon>
        <taxon>Pseudomonadota</taxon>
        <taxon>Alphaproteobacteria</taxon>
        <taxon>Rhodospirillales</taxon>
        <taxon>Thalassobaculaceae</taxon>
        <taxon>Thalassobaculum</taxon>
    </lineage>
</organism>
<sequence>MIARQTALRRKPTLTVLAALAAATALSGCGAVDRLASIGQAPEMSRIEDPTRSAGYKPVTMPMPAPVVATRQANSLWQEGSRAFFKDQRASDIGDIITVVVSIDDKAEVDNSTSRSRTNTDAAQLNGLFGYENELSKVFPEGVTGGNLLDLGSNTSNVGTGSVDRTEAIDLRVAAVITQKLPNGNMVVYGRQEVRVNFEVREVVVGGVIRAADITSSNTISYDQMAEARISYGGRGQITDVQQPRYGSQVLDVIMPF</sequence>
<proteinExistence type="inferred from homology"/>
<dbReference type="AlphaFoldDB" id="A0A918XW73"/>
<keyword evidence="9" id="KW-0966">Cell projection</keyword>
<comment type="subcellular location">
    <subcellularLocation>
        <location evidence="7">Cell outer membrane</location>
        <topology evidence="7">Lipid-anchor</topology>
    </subcellularLocation>
    <subcellularLocation>
        <location evidence="7">Bacterial flagellum basal body</location>
    </subcellularLocation>
</comment>
<dbReference type="NCBIfam" id="NF001305">
    <property type="entry name" value="PRK00249.1-5"/>
    <property type="match status" value="1"/>
</dbReference>